<reference evidence="1 2" key="1">
    <citation type="submission" date="2024-09" db="EMBL/GenBank/DDBJ databases">
        <authorList>
            <person name="Sun Q."/>
            <person name="Mori K."/>
        </authorList>
    </citation>
    <scope>NUCLEOTIDE SEQUENCE [LARGE SCALE GENOMIC DNA]</scope>
    <source>
        <strain evidence="1 2">KCTC 23076</strain>
    </source>
</reference>
<dbReference type="Proteomes" id="UP001589896">
    <property type="component" value="Unassembled WGS sequence"/>
</dbReference>
<keyword evidence="1" id="KW-0328">Glycosyltransferase</keyword>
<dbReference type="Gene3D" id="3.90.550.10">
    <property type="entry name" value="Spore Coat Polysaccharide Biosynthesis Protein SpsA, Chain A"/>
    <property type="match status" value="1"/>
</dbReference>
<sequence length="295" mass="32624">MADESATDGHRVAVVLASAGRPALLGETIADLARQTRAHTLVVSVPDRASLPEHGTPPGVQVVFDRGLTAQRNAGLAAVPDADFVFFFDDDAVVREDYLEHGVRFFVRHPEVVGITGRVLLDGAAGDEIPRPEAEAALSESGRTPARRRWAPSRELYGCNFAYRPADAGGERFDERLPLYSWLEDHDFARRLLRRGRLAKVEDCVIVHRGVKSGGRVAHTRLGYSQMMNPLYLHHKGSFPAWLAFREIVPRCGKNLVLAVAGPDAGWRRERLKGNAAALLDAMRGRFTPERMLEF</sequence>
<name>A0ABV6RWP4_9GAMM</name>
<dbReference type="InterPro" id="IPR029044">
    <property type="entry name" value="Nucleotide-diphossugar_trans"/>
</dbReference>
<dbReference type="SUPFAM" id="SSF53448">
    <property type="entry name" value="Nucleotide-diphospho-sugar transferases"/>
    <property type="match status" value="1"/>
</dbReference>
<protein>
    <submittedName>
        <fullName evidence="1">Glycosyltransferase family 2 protein</fullName>
        <ecNumber evidence="1">2.4.-.-</ecNumber>
    </submittedName>
</protein>
<evidence type="ECO:0000313" key="2">
    <source>
        <dbReference type="Proteomes" id="UP001589896"/>
    </source>
</evidence>
<evidence type="ECO:0000313" key="1">
    <source>
        <dbReference type="EMBL" id="MFC0681405.1"/>
    </source>
</evidence>
<dbReference type="GO" id="GO:0016757">
    <property type="term" value="F:glycosyltransferase activity"/>
    <property type="evidence" value="ECO:0007669"/>
    <property type="project" value="UniProtKB-KW"/>
</dbReference>
<keyword evidence="2" id="KW-1185">Reference proteome</keyword>
<proteinExistence type="predicted"/>
<dbReference type="PANTHER" id="PTHR43685:SF3">
    <property type="entry name" value="SLR2126 PROTEIN"/>
    <property type="match status" value="1"/>
</dbReference>
<keyword evidence="1" id="KW-0808">Transferase</keyword>
<dbReference type="Pfam" id="PF13641">
    <property type="entry name" value="Glyco_tranf_2_3"/>
    <property type="match status" value="1"/>
</dbReference>
<dbReference type="RefSeq" id="WP_386674003.1">
    <property type="nucleotide sequence ID" value="NZ_JBHLTG010000008.1"/>
</dbReference>
<accession>A0ABV6RWP4</accession>
<dbReference type="EMBL" id="JBHLTG010000008">
    <property type="protein sequence ID" value="MFC0681405.1"/>
    <property type="molecule type" value="Genomic_DNA"/>
</dbReference>
<gene>
    <name evidence="1" type="ORF">ACFFGH_26545</name>
</gene>
<dbReference type="PANTHER" id="PTHR43685">
    <property type="entry name" value="GLYCOSYLTRANSFERASE"/>
    <property type="match status" value="1"/>
</dbReference>
<dbReference type="EC" id="2.4.-.-" evidence="1"/>
<comment type="caution">
    <text evidence="1">The sequence shown here is derived from an EMBL/GenBank/DDBJ whole genome shotgun (WGS) entry which is preliminary data.</text>
</comment>
<organism evidence="1 2">
    <name type="scientific">Lysobacter korlensis</name>
    <dbReference type="NCBI Taxonomy" id="553636"/>
    <lineage>
        <taxon>Bacteria</taxon>
        <taxon>Pseudomonadati</taxon>
        <taxon>Pseudomonadota</taxon>
        <taxon>Gammaproteobacteria</taxon>
        <taxon>Lysobacterales</taxon>
        <taxon>Lysobacteraceae</taxon>
        <taxon>Lysobacter</taxon>
    </lineage>
</organism>
<dbReference type="InterPro" id="IPR050834">
    <property type="entry name" value="Glycosyltransf_2"/>
</dbReference>